<feature type="chain" id="PRO_5042217038" evidence="5">
    <location>
        <begin position="16"/>
        <end position="337"/>
    </location>
</feature>
<dbReference type="InterPro" id="IPR006766">
    <property type="entry name" value="EXORDIUM-like"/>
</dbReference>
<evidence type="ECO:0000256" key="2">
    <source>
        <dbReference type="ARBA" id="ARBA00022525"/>
    </source>
</evidence>
<dbReference type="Pfam" id="PF04674">
    <property type="entry name" value="Phi_1"/>
    <property type="match status" value="1"/>
</dbReference>
<keyword evidence="3 5" id="KW-0732">Signal</keyword>
<dbReference type="PANTHER" id="PTHR31279:SF58">
    <property type="entry name" value="PROTEIN EXORDIUM-LIKE 2"/>
    <property type="match status" value="1"/>
</dbReference>
<keyword evidence="2" id="KW-0964">Secreted</keyword>
<comment type="caution">
    <text evidence="6">The sequence shown here is derived from an EMBL/GenBank/DDBJ whole genome shotgun (WGS) entry which is preliminary data.</text>
</comment>
<dbReference type="PANTHER" id="PTHR31279">
    <property type="entry name" value="PROTEIN EXORDIUM-LIKE 5"/>
    <property type="match status" value="1"/>
</dbReference>
<evidence type="ECO:0000256" key="5">
    <source>
        <dbReference type="SAM" id="SignalP"/>
    </source>
</evidence>
<protein>
    <submittedName>
        <fullName evidence="6">Uncharacterized protein</fullName>
    </submittedName>
</protein>
<name>A0AAD5Y5A0_9FUNG</name>
<evidence type="ECO:0000313" key="7">
    <source>
        <dbReference type="Proteomes" id="UP001210925"/>
    </source>
</evidence>
<dbReference type="AlphaFoldDB" id="A0AAD5Y5A0"/>
<evidence type="ECO:0000256" key="4">
    <source>
        <dbReference type="ARBA" id="ARBA00023591"/>
    </source>
</evidence>
<evidence type="ECO:0000313" key="6">
    <source>
        <dbReference type="EMBL" id="KAJ3256490.1"/>
    </source>
</evidence>
<accession>A0AAD5Y5A0</accession>
<gene>
    <name evidence="6" type="ORF">HK103_005488</name>
</gene>
<feature type="signal peptide" evidence="5">
    <location>
        <begin position="1"/>
        <end position="15"/>
    </location>
</feature>
<proteinExistence type="inferred from homology"/>
<evidence type="ECO:0000256" key="1">
    <source>
        <dbReference type="ARBA" id="ARBA00004613"/>
    </source>
</evidence>
<comment type="subcellular location">
    <subcellularLocation>
        <location evidence="1">Secreted</location>
    </subcellularLocation>
</comment>
<dbReference type="Proteomes" id="UP001210925">
    <property type="component" value="Unassembled WGS sequence"/>
</dbReference>
<evidence type="ECO:0000256" key="3">
    <source>
        <dbReference type="ARBA" id="ARBA00022729"/>
    </source>
</evidence>
<sequence length="337" mass="36301">MKFVAALFAFASVQATPTIKDKASGTYTVKEPAQTAQGQINFNGGNVMANGVNIYAIFYGSHSTGTQTIVKNFINGLGSSDWWTTVKSYTGDNGAINGRVTWKGSYVDNYSLGKNLQSGDLDTIIDNAVSKNNWPQDPNGIYPVFVYKDVAESSGNGAFCTDYCGYHGITGSGLKSNMIGDATRCPGTLPPPGGSVGTAGCMQRYYRNQTDPAYSINKDQHADSMIDVLAHEIAETASDYDNAWRDDTGYENGDKCASYFVKVQGIGATSPYNGAYNVDFGTNGKFLIQSMWSADKQGCLLKDSDTPAVQHNAPVQRTKPMVQMAKSASKKNIKPLY</sequence>
<dbReference type="GO" id="GO:0005576">
    <property type="term" value="C:extracellular region"/>
    <property type="evidence" value="ECO:0007669"/>
    <property type="project" value="UniProtKB-SubCell"/>
</dbReference>
<reference evidence="6" key="1">
    <citation type="submission" date="2020-05" db="EMBL/GenBank/DDBJ databases">
        <title>Phylogenomic resolution of chytrid fungi.</title>
        <authorList>
            <person name="Stajich J.E."/>
            <person name="Amses K."/>
            <person name="Simmons R."/>
            <person name="Seto K."/>
            <person name="Myers J."/>
            <person name="Bonds A."/>
            <person name="Quandt C.A."/>
            <person name="Barry K."/>
            <person name="Liu P."/>
            <person name="Grigoriev I."/>
            <person name="Longcore J.E."/>
            <person name="James T.Y."/>
        </authorList>
    </citation>
    <scope>NUCLEOTIDE SEQUENCE</scope>
    <source>
        <strain evidence="6">PLAUS21</strain>
    </source>
</reference>
<dbReference type="EMBL" id="JADGKB010000050">
    <property type="protein sequence ID" value="KAJ3256490.1"/>
    <property type="molecule type" value="Genomic_DNA"/>
</dbReference>
<organism evidence="6 7">
    <name type="scientific">Boothiomyces macroporosus</name>
    <dbReference type="NCBI Taxonomy" id="261099"/>
    <lineage>
        <taxon>Eukaryota</taxon>
        <taxon>Fungi</taxon>
        <taxon>Fungi incertae sedis</taxon>
        <taxon>Chytridiomycota</taxon>
        <taxon>Chytridiomycota incertae sedis</taxon>
        <taxon>Chytridiomycetes</taxon>
        <taxon>Rhizophydiales</taxon>
        <taxon>Terramycetaceae</taxon>
        <taxon>Boothiomyces</taxon>
    </lineage>
</organism>
<comment type="similarity">
    <text evidence="4">Belongs to the EXORDIUM family.</text>
</comment>
<keyword evidence="7" id="KW-1185">Reference proteome</keyword>